<comment type="caution">
    <text evidence="12">The sequence shown here is derived from an EMBL/GenBank/DDBJ whole genome shotgun (WGS) entry which is preliminary data.</text>
</comment>
<dbReference type="AlphaFoldDB" id="A0A1Y1V1Y2"/>
<comment type="catalytic activity">
    <reaction evidence="1 9">
        <text>Endohydrolysis of (1-&gt;4)-beta-D-glucosidic linkages in cellulose, lichenin and cereal beta-D-glucans.</text>
        <dbReference type="EC" id="3.2.1.4"/>
    </reaction>
</comment>
<dbReference type="InterPro" id="IPR036908">
    <property type="entry name" value="RlpA-like_sf"/>
</dbReference>
<organism evidence="12 13">
    <name type="scientific">Piromyces finnis</name>
    <dbReference type="NCBI Taxonomy" id="1754191"/>
    <lineage>
        <taxon>Eukaryota</taxon>
        <taxon>Fungi</taxon>
        <taxon>Fungi incertae sedis</taxon>
        <taxon>Chytridiomycota</taxon>
        <taxon>Chytridiomycota incertae sedis</taxon>
        <taxon>Neocallimastigomycetes</taxon>
        <taxon>Neocallimastigales</taxon>
        <taxon>Neocallimastigaceae</taxon>
        <taxon>Piromyces</taxon>
    </lineage>
</organism>
<evidence type="ECO:0000256" key="8">
    <source>
        <dbReference type="ARBA" id="ARBA00023326"/>
    </source>
</evidence>
<dbReference type="OrthoDB" id="10035502at2759"/>
<dbReference type="Gene3D" id="2.40.40.10">
    <property type="entry name" value="RlpA-like domain"/>
    <property type="match status" value="1"/>
</dbReference>
<dbReference type="GO" id="GO:0008810">
    <property type="term" value="F:cellulase activity"/>
    <property type="evidence" value="ECO:0007669"/>
    <property type="project" value="UniProtKB-EC"/>
</dbReference>
<keyword evidence="10" id="KW-0732">Signal</keyword>
<dbReference type="PANTHER" id="PTHR39730:SF1">
    <property type="entry name" value="ENDOGLUCANASE 1"/>
    <property type="match status" value="1"/>
</dbReference>
<evidence type="ECO:0000256" key="3">
    <source>
        <dbReference type="ARBA" id="ARBA00012601"/>
    </source>
</evidence>
<dbReference type="InterPro" id="IPR000334">
    <property type="entry name" value="Glyco_hydro_45"/>
</dbReference>
<evidence type="ECO:0000259" key="11">
    <source>
        <dbReference type="PROSITE" id="PS01140"/>
    </source>
</evidence>
<keyword evidence="5" id="KW-0136">Cellulose degradation</keyword>
<gene>
    <name evidence="12" type="ORF">BCR36DRAFT_333203</name>
</gene>
<keyword evidence="7" id="KW-0326">Glycosidase</keyword>
<comment type="similarity">
    <text evidence="2">Belongs to the glycosyl hydrolase 45 (cellulase K) family.</text>
</comment>
<dbReference type="PROSITE" id="PS01140">
    <property type="entry name" value="GLYCOSYL_HYDROL_F45"/>
    <property type="match status" value="1"/>
</dbReference>
<feature type="active site" description="Nucleophile" evidence="9">
    <location>
        <position position="155"/>
    </location>
</feature>
<protein>
    <recommendedName>
        <fullName evidence="3 9">Cellulase</fullName>
        <ecNumber evidence="3 9">3.2.1.4</ecNumber>
    </recommendedName>
</protein>
<keyword evidence="13" id="KW-1185">Reference proteome</keyword>
<evidence type="ECO:0000256" key="7">
    <source>
        <dbReference type="ARBA" id="ARBA00023295"/>
    </source>
</evidence>
<dbReference type="EC" id="3.2.1.4" evidence="3 9"/>
<dbReference type="EMBL" id="MCFH01000040">
    <property type="protein sequence ID" value="ORX45391.1"/>
    <property type="molecule type" value="Genomic_DNA"/>
</dbReference>
<name>A0A1Y1V1Y2_9FUNG</name>
<dbReference type="Pfam" id="PF02015">
    <property type="entry name" value="Glyco_hydro_45"/>
    <property type="match status" value="1"/>
</dbReference>
<evidence type="ECO:0000313" key="12">
    <source>
        <dbReference type="EMBL" id="ORX45391.1"/>
    </source>
</evidence>
<evidence type="ECO:0000256" key="1">
    <source>
        <dbReference type="ARBA" id="ARBA00000966"/>
    </source>
</evidence>
<evidence type="ECO:0000256" key="4">
    <source>
        <dbReference type="ARBA" id="ARBA00022801"/>
    </source>
</evidence>
<feature type="chain" id="PRO_5012937442" description="Cellulase" evidence="10">
    <location>
        <begin position="23"/>
        <end position="362"/>
    </location>
</feature>
<keyword evidence="6" id="KW-0119">Carbohydrate metabolism</keyword>
<evidence type="ECO:0000256" key="2">
    <source>
        <dbReference type="ARBA" id="ARBA00007793"/>
    </source>
</evidence>
<keyword evidence="4" id="KW-0378">Hydrolase</keyword>
<dbReference type="InterPro" id="IPR052288">
    <property type="entry name" value="GH45_Enzymes"/>
</dbReference>
<evidence type="ECO:0000256" key="10">
    <source>
        <dbReference type="SAM" id="SignalP"/>
    </source>
</evidence>
<dbReference type="PANTHER" id="PTHR39730">
    <property type="entry name" value="ENDOGLUCANASE 1"/>
    <property type="match status" value="1"/>
</dbReference>
<evidence type="ECO:0000256" key="9">
    <source>
        <dbReference type="PROSITE-ProRule" id="PRU10069"/>
    </source>
</evidence>
<dbReference type="STRING" id="1754191.A0A1Y1V1Y2"/>
<dbReference type="SUPFAM" id="SSF50685">
    <property type="entry name" value="Barwin-like endoglucanases"/>
    <property type="match status" value="1"/>
</dbReference>
<dbReference type="GO" id="GO:0030245">
    <property type="term" value="P:cellulose catabolic process"/>
    <property type="evidence" value="ECO:0007669"/>
    <property type="project" value="UniProtKB-KW"/>
</dbReference>
<feature type="signal peptide" evidence="10">
    <location>
        <begin position="1"/>
        <end position="22"/>
    </location>
</feature>
<proteinExistence type="inferred from homology"/>
<reference evidence="12 13" key="2">
    <citation type="submission" date="2016-08" db="EMBL/GenBank/DDBJ databases">
        <title>Pervasive Adenine N6-methylation of Active Genes in Fungi.</title>
        <authorList>
            <consortium name="DOE Joint Genome Institute"/>
            <person name="Mondo S.J."/>
            <person name="Dannebaum R.O."/>
            <person name="Kuo R.C."/>
            <person name="Labutti K."/>
            <person name="Haridas S."/>
            <person name="Kuo A."/>
            <person name="Salamov A."/>
            <person name="Ahrendt S.R."/>
            <person name="Lipzen A."/>
            <person name="Sullivan W."/>
            <person name="Andreopoulos W.B."/>
            <person name="Clum A."/>
            <person name="Lindquist E."/>
            <person name="Daum C."/>
            <person name="Ramamoorthy G.K."/>
            <person name="Gryganskyi A."/>
            <person name="Culley D."/>
            <person name="Magnuson J.K."/>
            <person name="James T.Y."/>
            <person name="O'Malley M.A."/>
            <person name="Stajich J.E."/>
            <person name="Spatafora J.W."/>
            <person name="Visel A."/>
            <person name="Grigoriev I.V."/>
        </authorList>
    </citation>
    <scope>NUCLEOTIDE SEQUENCE [LARGE SCALE GENOMIC DNA]</scope>
    <source>
        <strain evidence="13">finn</strain>
    </source>
</reference>
<keyword evidence="8" id="KW-0624">Polysaccharide degradation</keyword>
<feature type="domain" description="Glycosyl hydrolases family 45 active site" evidence="11">
    <location>
        <begin position="150"/>
        <end position="161"/>
    </location>
</feature>
<sequence length="362" mass="39211">MKITTKSILSMVALLSIGVVDGKKITKCAIKPKITASSIPTTLITNDAINDEPITLVEDITTEGKTPISSSIKNEPIEPISTTSKESVAITTIRPIPVTSAAAATTTTTITTTTTVAEKKETSVLDSDANSTHGLFVSLPEVTKGETGRTTRYWDCCLASCAWKENTGGPVVNACEIDGKTLIKNFDYTYGNVCAGGKGFMCNNNQPWEINEDIAFGFAAASFSKGSQADWCCSCYRLQFTSEEVKGKQMIVQITNTGTDLSDNHFDIQIPGGGVGIFNGCQKQWNSPADGWGQRSGGINSRSDCSNLPKELQDGCYWRFDWFKNADNPAVTFERVQCPVELTSKSGCVPLDNDKYKKIPWN</sequence>
<reference evidence="12 13" key="1">
    <citation type="submission" date="2016-08" db="EMBL/GenBank/DDBJ databases">
        <title>Genomes of anaerobic fungi encode conserved fungal cellulosomes for biomass hydrolysis.</title>
        <authorList>
            <consortium name="DOE Joint Genome Institute"/>
            <person name="Haitjema C.H."/>
            <person name="Gilmore S.P."/>
            <person name="Henske J.K."/>
            <person name="Solomon K.V."/>
            <person name="De Groot R."/>
            <person name="Kuo A."/>
            <person name="Mondo S.J."/>
            <person name="Salamov A.A."/>
            <person name="Labutti K."/>
            <person name="Zhao Z."/>
            <person name="Chiniquy J."/>
            <person name="Barry K."/>
            <person name="Brewer H.M."/>
            <person name="Purvine S.O."/>
            <person name="Wright A.T."/>
            <person name="Boxma B."/>
            <person name="Van Alen T."/>
            <person name="Hackstein J.H."/>
            <person name="Baker S.E."/>
            <person name="Grigoriev I.V."/>
            <person name="O'Malley M.A."/>
        </authorList>
    </citation>
    <scope>NUCLEOTIDE SEQUENCE [LARGE SCALE GENOMIC DNA]</scope>
    <source>
        <strain evidence="13">finn</strain>
    </source>
</reference>
<evidence type="ECO:0000313" key="13">
    <source>
        <dbReference type="Proteomes" id="UP000193719"/>
    </source>
</evidence>
<evidence type="ECO:0000256" key="6">
    <source>
        <dbReference type="ARBA" id="ARBA00023277"/>
    </source>
</evidence>
<dbReference type="Proteomes" id="UP000193719">
    <property type="component" value="Unassembled WGS sequence"/>
</dbReference>
<accession>A0A1Y1V1Y2</accession>
<evidence type="ECO:0000256" key="5">
    <source>
        <dbReference type="ARBA" id="ARBA00023001"/>
    </source>
</evidence>